<evidence type="ECO:0000313" key="1">
    <source>
        <dbReference type="EMBL" id="KKK57420.1"/>
    </source>
</evidence>
<organism evidence="1">
    <name type="scientific">marine sediment metagenome</name>
    <dbReference type="NCBI Taxonomy" id="412755"/>
    <lineage>
        <taxon>unclassified sequences</taxon>
        <taxon>metagenomes</taxon>
        <taxon>ecological metagenomes</taxon>
    </lineage>
</organism>
<reference evidence="1" key="1">
    <citation type="journal article" date="2015" name="Nature">
        <title>Complex archaea that bridge the gap between prokaryotes and eukaryotes.</title>
        <authorList>
            <person name="Spang A."/>
            <person name="Saw J.H."/>
            <person name="Jorgensen S.L."/>
            <person name="Zaremba-Niedzwiedzka K."/>
            <person name="Martijn J."/>
            <person name="Lind A.E."/>
            <person name="van Eijk R."/>
            <person name="Schleper C."/>
            <person name="Guy L."/>
            <person name="Ettema T.J."/>
        </authorList>
    </citation>
    <scope>NUCLEOTIDE SEQUENCE</scope>
</reference>
<protein>
    <submittedName>
        <fullName evidence="1">Uncharacterized protein</fullName>
    </submittedName>
</protein>
<proteinExistence type="predicted"/>
<dbReference type="EMBL" id="LAZR01064486">
    <property type="protein sequence ID" value="KKK57420.1"/>
    <property type="molecule type" value="Genomic_DNA"/>
</dbReference>
<dbReference type="AlphaFoldDB" id="A0A0F8X8Z5"/>
<comment type="caution">
    <text evidence="1">The sequence shown here is derived from an EMBL/GenBank/DDBJ whole genome shotgun (WGS) entry which is preliminary data.</text>
</comment>
<sequence>ARWWCKWNRKECTGDDLAVAFDNLFHKETRETWNDPLEALFV</sequence>
<gene>
    <name evidence="1" type="ORF">LCGC14_3054610</name>
</gene>
<feature type="non-terminal residue" evidence="1">
    <location>
        <position position="1"/>
    </location>
</feature>
<name>A0A0F8X8Z5_9ZZZZ</name>
<accession>A0A0F8X8Z5</accession>